<organism evidence="2">
    <name type="scientific">Leptocylindrus danicus</name>
    <dbReference type="NCBI Taxonomy" id="163516"/>
    <lineage>
        <taxon>Eukaryota</taxon>
        <taxon>Sar</taxon>
        <taxon>Stramenopiles</taxon>
        <taxon>Ochrophyta</taxon>
        <taxon>Bacillariophyta</taxon>
        <taxon>Coscinodiscophyceae</taxon>
        <taxon>Chaetocerotophycidae</taxon>
        <taxon>Leptocylindrales</taxon>
        <taxon>Leptocylindraceae</taxon>
        <taxon>Leptocylindrus</taxon>
    </lineage>
</organism>
<dbReference type="AlphaFoldDB" id="A0A7S2NR98"/>
<feature type="compositionally biased region" description="Basic and acidic residues" evidence="1">
    <location>
        <begin position="255"/>
        <end position="285"/>
    </location>
</feature>
<feature type="region of interest" description="Disordered" evidence="1">
    <location>
        <begin position="1"/>
        <end position="24"/>
    </location>
</feature>
<feature type="compositionally biased region" description="Polar residues" evidence="1">
    <location>
        <begin position="1"/>
        <end position="17"/>
    </location>
</feature>
<sequence length="316" mass="34951">MAEQSYNYYRPQTTQDASVRVPDRPNFADPCELLPLFETQEESNRSSNMRSNNNSNANNNTIPIPRQRPADELVGTLLPAANNGTAVTRSSNVSTFAAIPIAVAVPVYTGTASLPPPAGGWQQQHQQHHQVPSAPPLPATVYASNSKTGSKFDEVAVHAIPSEALLPDKTFHADVVARPAAENEEEAILNANAIAQLRSEEDSRLIRKGEMRFQTRAAVGENIVYTANEVAFIRDAEGLEVDTFTHDYAMAANMSRRDAARRREDSSKVSTKGDENEEFYKDSRDGNGGYKVGDYEVSDYEGYQYKSDYEYKSVYE</sequence>
<feature type="compositionally biased region" description="Low complexity" evidence="1">
    <location>
        <begin position="45"/>
        <end position="60"/>
    </location>
</feature>
<feature type="region of interest" description="Disordered" evidence="1">
    <location>
        <begin position="255"/>
        <end position="294"/>
    </location>
</feature>
<dbReference type="EMBL" id="HBGY01001057">
    <property type="protein sequence ID" value="CAD9556031.1"/>
    <property type="molecule type" value="Transcribed_RNA"/>
</dbReference>
<feature type="region of interest" description="Disordered" evidence="1">
    <location>
        <begin position="40"/>
        <end position="65"/>
    </location>
</feature>
<reference evidence="2" key="1">
    <citation type="submission" date="2021-01" db="EMBL/GenBank/DDBJ databases">
        <authorList>
            <person name="Corre E."/>
            <person name="Pelletier E."/>
            <person name="Niang G."/>
            <person name="Scheremetjew M."/>
            <person name="Finn R."/>
            <person name="Kale V."/>
            <person name="Holt S."/>
            <person name="Cochrane G."/>
            <person name="Meng A."/>
            <person name="Brown T."/>
            <person name="Cohen L."/>
        </authorList>
    </citation>
    <scope>NUCLEOTIDE SEQUENCE</scope>
    <source>
        <strain evidence="2">B650</strain>
    </source>
</reference>
<proteinExistence type="predicted"/>
<gene>
    <name evidence="2" type="ORF">LDAN0321_LOCUS707</name>
</gene>
<accession>A0A7S2NR98</accession>
<protein>
    <submittedName>
        <fullName evidence="2">Uncharacterized protein</fullName>
    </submittedName>
</protein>
<name>A0A7S2NR98_9STRA</name>
<evidence type="ECO:0000256" key="1">
    <source>
        <dbReference type="SAM" id="MobiDB-lite"/>
    </source>
</evidence>
<evidence type="ECO:0000313" key="2">
    <source>
        <dbReference type="EMBL" id="CAD9556031.1"/>
    </source>
</evidence>